<dbReference type="GO" id="GO:0045944">
    <property type="term" value="P:positive regulation of transcription by RNA polymerase II"/>
    <property type="evidence" value="ECO:0007669"/>
    <property type="project" value="TreeGrafter"/>
</dbReference>
<dbReference type="Pfam" id="PF16179">
    <property type="entry name" value="RHD_dimer"/>
    <property type="match status" value="1"/>
</dbReference>
<feature type="region of interest" description="Disordered" evidence="1">
    <location>
        <begin position="555"/>
        <end position="584"/>
    </location>
</feature>
<dbReference type="InterPro" id="IPR011539">
    <property type="entry name" value="RHD_DNA_bind_dom"/>
</dbReference>
<dbReference type="Gene3D" id="2.60.40.340">
    <property type="entry name" value="Rel homology domain (RHD), DNA-binding domain"/>
    <property type="match status" value="1"/>
</dbReference>
<reference evidence="3" key="1">
    <citation type="journal article" date="2010" name="Fish Shellfish Immunol.">
        <title>Molecular evidence for the existence of lipopolysaccharide-induced TNF-alpha factor (LITAF) and Rel/NF-kB pathways in disk abalone (Haliotis discus discus).</title>
        <authorList>
            <person name="De Zoysa M."/>
            <person name="Nikapitiya C."/>
            <person name="Oh C."/>
            <person name="Whang I."/>
            <person name="Lee J.S."/>
            <person name="Jung S.J."/>
            <person name="Choi C.Y."/>
            <person name="Lee J."/>
        </authorList>
    </citation>
    <scope>NUCLEOTIDE SEQUENCE</scope>
</reference>
<dbReference type="SUPFAM" id="SSF49417">
    <property type="entry name" value="p53-like transcription factors"/>
    <property type="match status" value="1"/>
</dbReference>
<evidence type="ECO:0000256" key="1">
    <source>
        <dbReference type="SAM" id="MobiDB-lite"/>
    </source>
</evidence>
<evidence type="ECO:0000259" key="2">
    <source>
        <dbReference type="PROSITE" id="PS50254"/>
    </source>
</evidence>
<dbReference type="InterPro" id="IPR008967">
    <property type="entry name" value="p53-like_TF_DNA-bd_sf"/>
</dbReference>
<dbReference type="InterPro" id="IPR013783">
    <property type="entry name" value="Ig-like_fold"/>
</dbReference>
<organism evidence="3">
    <name type="scientific">Haliotis discus discus</name>
    <name type="common">disc abalone</name>
    <dbReference type="NCBI Taxonomy" id="91233"/>
    <lineage>
        <taxon>Eukaryota</taxon>
        <taxon>Metazoa</taxon>
        <taxon>Spiralia</taxon>
        <taxon>Lophotrochozoa</taxon>
        <taxon>Mollusca</taxon>
        <taxon>Gastropoda</taxon>
        <taxon>Vetigastropoda</taxon>
        <taxon>Lepetellida</taxon>
        <taxon>Haliotoidea</taxon>
        <taxon>Haliotidae</taxon>
        <taxon>Haliotis</taxon>
    </lineage>
</organism>
<dbReference type="SUPFAM" id="SSF81296">
    <property type="entry name" value="E set domains"/>
    <property type="match status" value="1"/>
</dbReference>
<dbReference type="SMART" id="SM00429">
    <property type="entry name" value="IPT"/>
    <property type="match status" value="1"/>
</dbReference>
<dbReference type="GO" id="GO:0005634">
    <property type="term" value="C:nucleus"/>
    <property type="evidence" value="ECO:0007669"/>
    <property type="project" value="TreeGrafter"/>
</dbReference>
<proteinExistence type="evidence at transcript level"/>
<feature type="compositionally biased region" description="Polar residues" evidence="1">
    <location>
        <begin position="556"/>
        <end position="584"/>
    </location>
</feature>
<name>E5D144_HALDI</name>
<dbReference type="GO" id="GO:0000981">
    <property type="term" value="F:DNA-binding transcription factor activity, RNA polymerase II-specific"/>
    <property type="evidence" value="ECO:0007669"/>
    <property type="project" value="TreeGrafter"/>
</dbReference>
<dbReference type="FunFam" id="2.60.40.10:FF:000046">
    <property type="entry name" value="Nuclear factor NF-kappa-B p105 subunit"/>
    <property type="match status" value="1"/>
</dbReference>
<evidence type="ECO:0000313" key="3">
    <source>
        <dbReference type="EMBL" id="ADI72431.1"/>
    </source>
</evidence>
<dbReference type="PANTHER" id="PTHR24169">
    <property type="entry name" value="NUCLEAR FACTOR NF-KAPPA-B PROTEIN"/>
    <property type="match status" value="1"/>
</dbReference>
<dbReference type="InterPro" id="IPR030492">
    <property type="entry name" value="RHD_CS"/>
</dbReference>
<dbReference type="PANTHER" id="PTHR24169:SF25">
    <property type="entry name" value="DORSAL-RELATED IMMUNITY FACTOR DIF-RELATED"/>
    <property type="match status" value="1"/>
</dbReference>
<dbReference type="InterPro" id="IPR037059">
    <property type="entry name" value="RHD_DNA_bind_dom_sf"/>
</dbReference>
<dbReference type="EMBL" id="GQ903763">
    <property type="protein sequence ID" value="ADI72431.1"/>
    <property type="molecule type" value="mRNA"/>
</dbReference>
<dbReference type="InterPro" id="IPR033926">
    <property type="entry name" value="IPT_NFkappaB"/>
</dbReference>
<dbReference type="Pfam" id="PF00554">
    <property type="entry name" value="RHD_DNA_bind"/>
    <property type="match status" value="1"/>
</dbReference>
<dbReference type="GO" id="GO:0007249">
    <property type="term" value="P:canonical NF-kappaB signal transduction"/>
    <property type="evidence" value="ECO:0007669"/>
    <property type="project" value="TreeGrafter"/>
</dbReference>
<dbReference type="AlphaFoldDB" id="E5D144"/>
<dbReference type="GO" id="GO:0034097">
    <property type="term" value="P:response to cytokine"/>
    <property type="evidence" value="ECO:0007669"/>
    <property type="project" value="TreeGrafter"/>
</dbReference>
<feature type="region of interest" description="Disordered" evidence="1">
    <location>
        <begin position="71"/>
        <end position="91"/>
    </location>
</feature>
<dbReference type="PROSITE" id="PS50254">
    <property type="entry name" value="REL_2"/>
    <property type="match status" value="1"/>
</dbReference>
<dbReference type="GO" id="GO:0005737">
    <property type="term" value="C:cytoplasm"/>
    <property type="evidence" value="ECO:0007669"/>
    <property type="project" value="InterPro"/>
</dbReference>
<dbReference type="GO" id="GO:0033554">
    <property type="term" value="P:cellular response to stress"/>
    <property type="evidence" value="ECO:0007669"/>
    <property type="project" value="TreeGrafter"/>
</dbReference>
<sequence length="584" mass="64065">MTTLSSDFNLDDLSVAQLPSGELEKYIQANFGMPEEQPVQATQEMNGQGPSQVQTGMQGGMLRQVQSPMFSSAALTTEPAPPQAPARQSNQPYMEITEQPQFRGLRFRYECEGRSAGSIPGEHSTAERKTFPTIKIRNYKGPAIVVVSCVTRDAAPNCKPHPHSLVGKDCKKGVCTVKVKDTDTITFPHLGIQCAKKKDVENSLKLRKEINVDPFQTGFNHGIGQIDLNVVRLCFQVFLPDASGKITRVVPPVVSQAIHDKKSVNELTICRVDRSSGKAKGGDEIFLLCEKVNKDDIQVRFFKDTAAGCMWEDYGDFGQGDVHRQFAIVFKTPAYKEAYIQQPVEVQLQLRRPSDNETSESIPFTYMPEDPDPDRIEEKRKRKAANFIQNWTSSGVSERGNATVKEGLRTKLRANRRIKQEGEPMAQDELPRYSFTNTGASASAGNMTGVPTMNIRTADNTAMGSITVSSTTSAAANPQFQNLRIDHTGTVIDSSVVQNQQQQQMLLGAGQININPATIDMDLLHAYLQDAQGNGDALSADLLDETYDPTVAAMESVSSNTPQLNHPGSFAATQESLQGLSENS</sequence>
<dbReference type="InterPro" id="IPR032397">
    <property type="entry name" value="RHD_dimer"/>
</dbReference>
<dbReference type="GO" id="GO:0000978">
    <property type="term" value="F:RNA polymerase II cis-regulatory region sequence-specific DNA binding"/>
    <property type="evidence" value="ECO:0007669"/>
    <property type="project" value="TreeGrafter"/>
</dbReference>
<dbReference type="GO" id="GO:0038061">
    <property type="term" value="P:non-canonical NF-kappaB signal transduction"/>
    <property type="evidence" value="ECO:0007669"/>
    <property type="project" value="TreeGrafter"/>
</dbReference>
<dbReference type="PRINTS" id="PR00057">
    <property type="entry name" value="NFKBTNSCPFCT"/>
</dbReference>
<dbReference type="InterPro" id="IPR002909">
    <property type="entry name" value="IPT_dom"/>
</dbReference>
<dbReference type="InterPro" id="IPR014756">
    <property type="entry name" value="Ig_E-set"/>
</dbReference>
<dbReference type="Gene3D" id="2.60.40.10">
    <property type="entry name" value="Immunoglobulins"/>
    <property type="match status" value="1"/>
</dbReference>
<dbReference type="GO" id="GO:0045087">
    <property type="term" value="P:innate immune response"/>
    <property type="evidence" value="ECO:0007669"/>
    <property type="project" value="TreeGrafter"/>
</dbReference>
<dbReference type="CDD" id="cd01177">
    <property type="entry name" value="IPT_NFkappaB"/>
    <property type="match status" value="1"/>
</dbReference>
<protein>
    <submittedName>
        <fullName evidence="3">Rel/NF-kB</fullName>
    </submittedName>
</protein>
<feature type="domain" description="RHD" evidence="2">
    <location>
        <begin position="89"/>
        <end position="265"/>
    </location>
</feature>
<dbReference type="PROSITE" id="PS01204">
    <property type="entry name" value="REL_1"/>
    <property type="match status" value="1"/>
</dbReference>
<accession>E5D144</accession>
<feature type="region of interest" description="Disordered" evidence="1">
    <location>
        <begin position="351"/>
        <end position="374"/>
    </location>
</feature>
<dbReference type="InterPro" id="IPR000451">
    <property type="entry name" value="NFkB/Dor"/>
</dbReference>